<dbReference type="Proteomes" id="UP000268016">
    <property type="component" value="Unassembled WGS sequence"/>
</dbReference>
<dbReference type="OrthoDB" id="9793156at2"/>
<feature type="transmembrane region" description="Helical" evidence="13">
    <location>
        <begin position="320"/>
        <end position="344"/>
    </location>
</feature>
<comment type="subcellular location">
    <subcellularLocation>
        <location evidence="13">Cell membrane</location>
        <topology evidence="13">Multi-pass membrane protein</topology>
    </subcellularLocation>
    <subcellularLocation>
        <location evidence="2">Membrane</location>
        <topology evidence="2">Multi-pass membrane protein</topology>
    </subcellularLocation>
</comment>
<accession>A0A3N2R9C4</accession>
<organism evidence="14 15">
    <name type="scientific">Histidinibacterium lentulum</name>
    <dbReference type="NCBI Taxonomy" id="2480588"/>
    <lineage>
        <taxon>Bacteria</taxon>
        <taxon>Pseudomonadati</taxon>
        <taxon>Pseudomonadota</taxon>
        <taxon>Alphaproteobacteria</taxon>
        <taxon>Rhodobacterales</taxon>
        <taxon>Paracoccaceae</taxon>
        <taxon>Histidinibacterium</taxon>
    </lineage>
</organism>
<evidence type="ECO:0000256" key="5">
    <source>
        <dbReference type="ARBA" id="ARBA00022723"/>
    </source>
</evidence>
<comment type="pathway">
    <text evidence="11 13">Porphyrin-containing compound metabolism; heme A biosynthesis; heme A from heme O: step 1/1.</text>
</comment>
<dbReference type="PANTHER" id="PTHR23289:SF2">
    <property type="entry name" value="CYTOCHROME C OXIDASE ASSEMBLY PROTEIN COX15 HOMOLOG"/>
    <property type="match status" value="1"/>
</dbReference>
<proteinExistence type="inferred from homology"/>
<evidence type="ECO:0000256" key="13">
    <source>
        <dbReference type="HAMAP-Rule" id="MF_01665"/>
    </source>
</evidence>
<keyword evidence="10 13" id="KW-0472">Membrane</keyword>
<evidence type="ECO:0000256" key="3">
    <source>
        <dbReference type="ARBA" id="ARBA00022475"/>
    </source>
</evidence>
<gene>
    <name evidence="13" type="primary">ctaA</name>
    <name evidence="14" type="ORF">EAT49_01005</name>
</gene>
<reference evidence="14 15" key="1">
    <citation type="submission" date="2018-10" db="EMBL/GenBank/DDBJ databases">
        <title>Histidinibacterium lentulum gen. nov., sp. nov., a marine bacterium from the culture broth of Picochlorum sp. 122.</title>
        <authorList>
            <person name="Wang G."/>
        </authorList>
    </citation>
    <scope>NUCLEOTIDE SEQUENCE [LARGE SCALE GENOMIC DNA]</scope>
    <source>
        <strain evidence="14 15">B17</strain>
    </source>
</reference>
<feature type="transmembrane region" description="Helical" evidence="13">
    <location>
        <begin position="153"/>
        <end position="171"/>
    </location>
</feature>
<keyword evidence="5 13" id="KW-0479">Metal-binding</keyword>
<evidence type="ECO:0000256" key="7">
    <source>
        <dbReference type="ARBA" id="ARBA00023002"/>
    </source>
</evidence>
<comment type="catalytic activity">
    <reaction evidence="12">
        <text>Fe(II)-heme o + 2 A + H2O = Fe(II)-heme a + 2 AH2</text>
        <dbReference type="Rhea" id="RHEA:63388"/>
        <dbReference type="ChEBI" id="CHEBI:13193"/>
        <dbReference type="ChEBI" id="CHEBI:15377"/>
        <dbReference type="ChEBI" id="CHEBI:17499"/>
        <dbReference type="ChEBI" id="CHEBI:60530"/>
        <dbReference type="ChEBI" id="CHEBI:61715"/>
        <dbReference type="EC" id="1.17.99.9"/>
    </reaction>
    <physiologicalReaction direction="left-to-right" evidence="12">
        <dbReference type="Rhea" id="RHEA:63389"/>
    </physiologicalReaction>
</comment>
<protein>
    <recommendedName>
        <fullName evidence="13">Heme A synthase</fullName>
        <shortName evidence="13">HAS</shortName>
        <ecNumber evidence="13">1.17.99.9</ecNumber>
    </recommendedName>
    <alternativeName>
        <fullName evidence="13">Cytochrome aa3-controlling protein</fullName>
    </alternativeName>
</protein>
<dbReference type="GO" id="GO:0046872">
    <property type="term" value="F:metal ion binding"/>
    <property type="evidence" value="ECO:0007669"/>
    <property type="project" value="UniProtKB-KW"/>
</dbReference>
<keyword evidence="9 13" id="KW-0350">Heme biosynthesis</keyword>
<keyword evidence="15" id="KW-1185">Reference proteome</keyword>
<dbReference type="UniPathway" id="UPA00269">
    <property type="reaction ID" value="UER00713"/>
</dbReference>
<dbReference type="GO" id="GO:0120547">
    <property type="term" value="F:heme A synthase activity"/>
    <property type="evidence" value="ECO:0007669"/>
    <property type="project" value="UniProtKB-EC"/>
</dbReference>
<feature type="transmembrane region" description="Helical" evidence="13">
    <location>
        <begin position="38"/>
        <end position="58"/>
    </location>
</feature>
<feature type="transmembrane region" description="Helical" evidence="13">
    <location>
        <begin position="124"/>
        <end position="141"/>
    </location>
</feature>
<dbReference type="InterPro" id="IPR054616">
    <property type="entry name" value="HemA_synt_rhodobact"/>
</dbReference>
<feature type="transmembrane region" description="Helical" evidence="13">
    <location>
        <begin position="183"/>
        <end position="206"/>
    </location>
</feature>
<comment type="similarity">
    <text evidence="13">Belongs to the COX15/CtaA family. Type 2 subfamily.</text>
</comment>
<keyword evidence="8 13" id="KW-0408">Iron</keyword>
<dbReference type="EC" id="1.17.99.9" evidence="13"/>
<dbReference type="GO" id="GO:0005886">
    <property type="term" value="C:plasma membrane"/>
    <property type="evidence" value="ECO:0007669"/>
    <property type="project" value="UniProtKB-SubCell"/>
</dbReference>
<dbReference type="HAMAP" id="MF_01665">
    <property type="entry name" value="HemeA_synth_type2"/>
    <property type="match status" value="1"/>
</dbReference>
<dbReference type="RefSeq" id="WP_123640399.1">
    <property type="nucleotide sequence ID" value="NZ_ML119081.1"/>
</dbReference>
<sequence>MAKKPRAIFEDVATPGRQQAAATGAIERAGGSGARGAVRIWLMVLFALVVVMIAVGGMTRLTDSGLSITEWAPVTGAIPPLNAEDWQREFDLYRQIPEYQLQNAGMTLDEFKVIYWWEWGHRQLGRFIGLVWALGFLWFLLTRTLPRGWTGRLLLLGGLGGLQGAIGWWMVSSGLEPGMLDVASYRLAIHLGLAFVILGLIAWYTFRLARREADLLQARRSAEARLFGGTTGLMHLAFVQILLGALVAGIDAGRMFPTWPDMGGGFLPPEPMVLDPWWRNFFENAGTVQFVHRMAGYLLLVLGVAVWLRGWRSPNGRTRFAMNAVLAVILLQVVIGIVTALYSAPWQLGILHQATAVLLWVLILRARFLARYPLPQSLRGTA</sequence>
<feature type="transmembrane region" description="Helical" evidence="13">
    <location>
        <begin position="290"/>
        <end position="308"/>
    </location>
</feature>
<keyword evidence="6 13" id="KW-1133">Transmembrane helix</keyword>
<dbReference type="PANTHER" id="PTHR23289">
    <property type="entry name" value="CYTOCHROME C OXIDASE ASSEMBLY PROTEIN COX15"/>
    <property type="match status" value="1"/>
</dbReference>
<dbReference type="AlphaFoldDB" id="A0A3N2R9C4"/>
<evidence type="ECO:0000256" key="11">
    <source>
        <dbReference type="ARBA" id="ARBA00044501"/>
    </source>
</evidence>
<dbReference type="EMBL" id="RDRB01000001">
    <property type="protein sequence ID" value="ROU04013.1"/>
    <property type="molecule type" value="Genomic_DNA"/>
</dbReference>
<evidence type="ECO:0000256" key="9">
    <source>
        <dbReference type="ARBA" id="ARBA00023133"/>
    </source>
</evidence>
<evidence type="ECO:0000313" key="14">
    <source>
        <dbReference type="EMBL" id="ROU04013.1"/>
    </source>
</evidence>
<dbReference type="NCBIfam" id="NF045570">
    <property type="entry name" value="HemSynCtaAAlphapr"/>
    <property type="match status" value="1"/>
</dbReference>
<feature type="transmembrane region" description="Helical" evidence="13">
    <location>
        <begin position="350"/>
        <end position="370"/>
    </location>
</feature>
<dbReference type="InterPro" id="IPR003780">
    <property type="entry name" value="COX15/CtaA_fam"/>
</dbReference>
<name>A0A3N2R9C4_9RHOB</name>
<keyword evidence="3 13" id="KW-1003">Cell membrane</keyword>
<evidence type="ECO:0000256" key="1">
    <source>
        <dbReference type="ARBA" id="ARBA00001970"/>
    </source>
</evidence>
<feature type="transmembrane region" description="Helical" evidence="13">
    <location>
        <begin position="226"/>
        <end position="250"/>
    </location>
</feature>
<comment type="cofactor">
    <cofactor evidence="1 13">
        <name>heme b</name>
        <dbReference type="ChEBI" id="CHEBI:60344"/>
    </cofactor>
</comment>
<dbReference type="Pfam" id="PF02628">
    <property type="entry name" value="COX15-CtaA"/>
    <property type="match status" value="1"/>
</dbReference>
<evidence type="ECO:0000256" key="8">
    <source>
        <dbReference type="ARBA" id="ARBA00023004"/>
    </source>
</evidence>
<dbReference type="InterPro" id="IPR023754">
    <property type="entry name" value="HemeA_Synthase_type2"/>
</dbReference>
<keyword evidence="7 13" id="KW-0560">Oxidoreductase</keyword>
<evidence type="ECO:0000256" key="4">
    <source>
        <dbReference type="ARBA" id="ARBA00022692"/>
    </source>
</evidence>
<comment type="subunit">
    <text evidence="13">Interacts with CtaB.</text>
</comment>
<feature type="binding site" description="axial binding residue" evidence="13">
    <location>
        <position position="292"/>
    </location>
    <ligand>
        <name>heme</name>
        <dbReference type="ChEBI" id="CHEBI:30413"/>
    </ligand>
    <ligandPart>
        <name>Fe</name>
        <dbReference type="ChEBI" id="CHEBI:18248"/>
    </ligandPart>
</feature>
<feature type="binding site" description="axial binding residue" evidence="13">
    <location>
        <position position="352"/>
    </location>
    <ligand>
        <name>heme</name>
        <dbReference type="ChEBI" id="CHEBI:30413"/>
    </ligand>
    <ligandPart>
        <name>Fe</name>
        <dbReference type="ChEBI" id="CHEBI:18248"/>
    </ligandPart>
</feature>
<evidence type="ECO:0000256" key="12">
    <source>
        <dbReference type="ARBA" id="ARBA00048044"/>
    </source>
</evidence>
<evidence type="ECO:0000256" key="6">
    <source>
        <dbReference type="ARBA" id="ARBA00022989"/>
    </source>
</evidence>
<evidence type="ECO:0000313" key="15">
    <source>
        <dbReference type="Proteomes" id="UP000268016"/>
    </source>
</evidence>
<comment type="function">
    <text evidence="13">Catalyzes the conversion of heme O to heme A by two successive hydroxylations of the methyl group at C8. The first hydroxylation forms heme I, the second hydroxylation results in an unstable dihydroxymethyl group, which spontaneously dehydrates, resulting in the formyl group of heme A.</text>
</comment>
<evidence type="ECO:0000256" key="2">
    <source>
        <dbReference type="ARBA" id="ARBA00004141"/>
    </source>
</evidence>
<evidence type="ECO:0000256" key="10">
    <source>
        <dbReference type="ARBA" id="ARBA00023136"/>
    </source>
</evidence>
<dbReference type="GO" id="GO:0006784">
    <property type="term" value="P:heme A biosynthetic process"/>
    <property type="evidence" value="ECO:0007669"/>
    <property type="project" value="UniProtKB-UniRule"/>
</dbReference>
<comment type="caution">
    <text evidence="14">The sequence shown here is derived from an EMBL/GenBank/DDBJ whole genome shotgun (WGS) entry which is preliminary data.</text>
</comment>
<keyword evidence="4 13" id="KW-0812">Transmembrane</keyword>